<dbReference type="OrthoDB" id="2270193at2759"/>
<dbReference type="AlphaFoldDB" id="A0A6A5Y028"/>
<evidence type="ECO:0000259" key="4">
    <source>
        <dbReference type="PROSITE" id="PS51015"/>
    </source>
</evidence>
<dbReference type="InterPro" id="IPR015947">
    <property type="entry name" value="PUA-like_sf"/>
</dbReference>
<name>A0A6A5Y028_9PLEO</name>
<accession>A0A6A5Y028</accession>
<dbReference type="GO" id="GO:0061630">
    <property type="term" value="F:ubiquitin protein ligase activity"/>
    <property type="evidence" value="ECO:0007669"/>
    <property type="project" value="TreeGrafter"/>
</dbReference>
<reference evidence="5" key="1">
    <citation type="journal article" date="2020" name="Stud. Mycol.">
        <title>101 Dothideomycetes genomes: a test case for predicting lifestyles and emergence of pathogens.</title>
        <authorList>
            <person name="Haridas S."/>
            <person name="Albert R."/>
            <person name="Binder M."/>
            <person name="Bloem J."/>
            <person name="Labutti K."/>
            <person name="Salamov A."/>
            <person name="Andreopoulos B."/>
            <person name="Baker S."/>
            <person name="Barry K."/>
            <person name="Bills G."/>
            <person name="Bluhm B."/>
            <person name="Cannon C."/>
            <person name="Castanera R."/>
            <person name="Culley D."/>
            <person name="Daum C."/>
            <person name="Ezra D."/>
            <person name="Gonzalez J."/>
            <person name="Henrissat B."/>
            <person name="Kuo A."/>
            <person name="Liang C."/>
            <person name="Lipzen A."/>
            <person name="Lutzoni F."/>
            <person name="Magnuson J."/>
            <person name="Mondo S."/>
            <person name="Nolan M."/>
            <person name="Ohm R."/>
            <person name="Pangilinan J."/>
            <person name="Park H.-J."/>
            <person name="Ramirez L."/>
            <person name="Alfaro M."/>
            <person name="Sun H."/>
            <person name="Tritt A."/>
            <person name="Yoshinaga Y."/>
            <person name="Zwiers L.-H."/>
            <person name="Turgeon B."/>
            <person name="Goodwin S."/>
            <person name="Spatafora J."/>
            <person name="Crous P."/>
            <person name="Grigoriev I."/>
        </authorList>
    </citation>
    <scope>NUCLEOTIDE SEQUENCE</scope>
    <source>
        <strain evidence="5">CBS 175.79</strain>
    </source>
</reference>
<dbReference type="PROSITE" id="PS51015">
    <property type="entry name" value="YDG"/>
    <property type="match status" value="1"/>
</dbReference>
<keyword evidence="1 2" id="KW-0539">Nucleus</keyword>
<dbReference type="InterPro" id="IPR045134">
    <property type="entry name" value="UHRF1/2-like"/>
</dbReference>
<dbReference type="PANTHER" id="PTHR14140:SF27">
    <property type="entry name" value="OS04G0289800 PROTEIN"/>
    <property type="match status" value="1"/>
</dbReference>
<gene>
    <name evidence="5" type="ORF">BU24DRAFT_449484</name>
</gene>
<evidence type="ECO:0000256" key="2">
    <source>
        <dbReference type="PROSITE-ProRule" id="PRU00358"/>
    </source>
</evidence>
<dbReference type="Pfam" id="PF02182">
    <property type="entry name" value="SAD_SRA"/>
    <property type="match status" value="1"/>
</dbReference>
<evidence type="ECO:0000313" key="5">
    <source>
        <dbReference type="EMBL" id="KAF2017914.1"/>
    </source>
</evidence>
<feature type="region of interest" description="Disordered" evidence="3">
    <location>
        <begin position="194"/>
        <end position="228"/>
    </location>
</feature>
<dbReference type="SMART" id="SM00466">
    <property type="entry name" value="SRA"/>
    <property type="match status" value="1"/>
</dbReference>
<feature type="region of interest" description="Disordered" evidence="3">
    <location>
        <begin position="70"/>
        <end position="105"/>
    </location>
</feature>
<dbReference type="Proteomes" id="UP000799778">
    <property type="component" value="Unassembled WGS sequence"/>
</dbReference>
<dbReference type="Gene3D" id="2.30.280.10">
    <property type="entry name" value="SRA-YDG"/>
    <property type="match status" value="1"/>
</dbReference>
<dbReference type="InterPro" id="IPR036987">
    <property type="entry name" value="SRA-YDG_sf"/>
</dbReference>
<dbReference type="PANTHER" id="PTHR14140">
    <property type="entry name" value="E3 UBIQUITIN-PROTEIN LIGASE UHRF-RELATED"/>
    <property type="match status" value="1"/>
</dbReference>
<evidence type="ECO:0000256" key="3">
    <source>
        <dbReference type="SAM" id="MobiDB-lite"/>
    </source>
</evidence>
<protein>
    <recommendedName>
        <fullName evidence="4">YDG domain-containing protein</fullName>
    </recommendedName>
</protein>
<sequence length="562" mass="63662">MPSHSPSTPYSMPSPTTPTHLTSPEKPKETILQAMFRERDLRFPNANEEYAAMKAQVFEECQRIWDAEQQQKYTSRNKRANASNEFQPHQRQQQPEKKQVTPPRETTRVFARRGGISPKLRRPSSIGEMSPGFHGISSAPGSPAQNKFATGIAPLQMMETGKSFRAEVANMLPSGSPTFGRTLPPSPLSVEFNFPDGNKGVELSQKRKARPDTRQDMLTDDTSQQKTTSDVEIAPAAVTLDTYVAPQWLEEFRGVKRTRRGGRLQNELDHSRKTLSSLKEFIGVCERSTNPGERDRVYGILTELVHKAEFIPINEVMLVQTFILGDTGLCRIFKAPMCHFPWYLQADAFQLCLRWSLRIFDTDLLRGINRPNASATSYKLNRDWKKEHPTNARVFGDNTLVNGQWWPNQLCLVRDGAHGSAQGGIYGAKDKGAYSIVVSGKYKDNDQGYELFYMGTDGKDEIASENTNRLVESVRFKNPVRVIRSSKLGPENPYRPTHGYRYDGLYDVVGYQIVNPSNAVHRFHLVRRVGQDPLRYGDGMTNPVSRPTKREIAEYEKLKMNN</sequence>
<dbReference type="SUPFAM" id="SSF88697">
    <property type="entry name" value="PUA domain-like"/>
    <property type="match status" value="1"/>
</dbReference>
<dbReference type="InterPro" id="IPR003105">
    <property type="entry name" value="SRA_YDG"/>
</dbReference>
<proteinExistence type="predicted"/>
<feature type="domain" description="YDG" evidence="4">
    <location>
        <begin position="395"/>
        <end position="527"/>
    </location>
</feature>
<keyword evidence="6" id="KW-1185">Reference proteome</keyword>
<dbReference type="GO" id="GO:0016567">
    <property type="term" value="P:protein ubiquitination"/>
    <property type="evidence" value="ECO:0007669"/>
    <property type="project" value="TreeGrafter"/>
</dbReference>
<feature type="compositionally biased region" description="Low complexity" evidence="3">
    <location>
        <begin position="1"/>
        <end position="22"/>
    </location>
</feature>
<evidence type="ECO:0000313" key="6">
    <source>
        <dbReference type="Proteomes" id="UP000799778"/>
    </source>
</evidence>
<comment type="subcellular location">
    <subcellularLocation>
        <location evidence="2">Nucleus</location>
    </subcellularLocation>
</comment>
<feature type="compositionally biased region" description="Polar residues" evidence="3">
    <location>
        <begin position="70"/>
        <end position="93"/>
    </location>
</feature>
<organism evidence="5 6">
    <name type="scientific">Aaosphaeria arxii CBS 175.79</name>
    <dbReference type="NCBI Taxonomy" id="1450172"/>
    <lineage>
        <taxon>Eukaryota</taxon>
        <taxon>Fungi</taxon>
        <taxon>Dikarya</taxon>
        <taxon>Ascomycota</taxon>
        <taxon>Pezizomycotina</taxon>
        <taxon>Dothideomycetes</taxon>
        <taxon>Pleosporomycetidae</taxon>
        <taxon>Pleosporales</taxon>
        <taxon>Pleosporales incertae sedis</taxon>
        <taxon>Aaosphaeria</taxon>
    </lineage>
</organism>
<dbReference type="GeneID" id="54288350"/>
<dbReference type="GO" id="GO:0005634">
    <property type="term" value="C:nucleus"/>
    <property type="evidence" value="ECO:0007669"/>
    <property type="project" value="UniProtKB-SubCell"/>
</dbReference>
<dbReference type="EMBL" id="ML978068">
    <property type="protein sequence ID" value="KAF2017914.1"/>
    <property type="molecule type" value="Genomic_DNA"/>
</dbReference>
<feature type="region of interest" description="Disordered" evidence="3">
    <location>
        <begin position="1"/>
        <end position="29"/>
    </location>
</feature>
<dbReference type="RefSeq" id="XP_033386253.1">
    <property type="nucleotide sequence ID" value="XM_033530953.1"/>
</dbReference>
<evidence type="ECO:0000256" key="1">
    <source>
        <dbReference type="ARBA" id="ARBA00023242"/>
    </source>
</evidence>
<dbReference type="GO" id="GO:0044027">
    <property type="term" value="P:negative regulation of gene expression via chromosomal CpG island methylation"/>
    <property type="evidence" value="ECO:0007669"/>
    <property type="project" value="TreeGrafter"/>
</dbReference>